<keyword evidence="2" id="KW-1185">Reference proteome</keyword>
<reference evidence="1" key="1">
    <citation type="submission" date="2022-10" db="EMBL/GenBank/DDBJ databases">
        <title>Genome Sequence of Xylaria curta.</title>
        <authorList>
            <person name="Buettner E."/>
        </authorList>
    </citation>
    <scope>NUCLEOTIDE SEQUENCE</scope>
    <source>
        <strain evidence="1">Babe10</strain>
    </source>
</reference>
<comment type="caution">
    <text evidence="1">The sequence shown here is derived from an EMBL/GenBank/DDBJ whole genome shotgun (WGS) entry which is preliminary data.</text>
</comment>
<evidence type="ECO:0000313" key="1">
    <source>
        <dbReference type="EMBL" id="KAJ2986171.1"/>
    </source>
</evidence>
<gene>
    <name evidence="1" type="ORF">NUW58_g5154</name>
</gene>
<name>A0ACC1P491_9PEZI</name>
<organism evidence="1 2">
    <name type="scientific">Xylaria curta</name>
    <dbReference type="NCBI Taxonomy" id="42375"/>
    <lineage>
        <taxon>Eukaryota</taxon>
        <taxon>Fungi</taxon>
        <taxon>Dikarya</taxon>
        <taxon>Ascomycota</taxon>
        <taxon>Pezizomycotina</taxon>
        <taxon>Sordariomycetes</taxon>
        <taxon>Xylariomycetidae</taxon>
        <taxon>Xylariales</taxon>
        <taxon>Xylariaceae</taxon>
        <taxon>Xylaria</taxon>
    </lineage>
</organism>
<accession>A0ACC1P491</accession>
<protein>
    <submittedName>
        <fullName evidence="1">Uncharacterized protein</fullName>
    </submittedName>
</protein>
<sequence length="172" mass="19323">MNQRPHSSLATCVPLATIPQRRSNSVTVQHTPTFRPSRPARIVPLRHPPWPATVSEVQASGLQTVVPRDCATSPPIDNFVMYIFEDDTTVIPKETGWFEDVNNGDITPLRARKLYEEDWIGLRALDRKGGLTFKTTPGDHMQLSDKVLTNVFSEYFGPHRTGSRTPNTVDEL</sequence>
<evidence type="ECO:0000313" key="2">
    <source>
        <dbReference type="Proteomes" id="UP001143856"/>
    </source>
</evidence>
<proteinExistence type="predicted"/>
<dbReference type="EMBL" id="JAPDGR010000987">
    <property type="protein sequence ID" value="KAJ2986171.1"/>
    <property type="molecule type" value="Genomic_DNA"/>
</dbReference>
<dbReference type="Proteomes" id="UP001143856">
    <property type="component" value="Unassembled WGS sequence"/>
</dbReference>